<accession>A0A5B7EUC7</accession>
<reference evidence="2 3" key="1">
    <citation type="submission" date="2019-05" db="EMBL/GenBank/DDBJ databases">
        <title>Another draft genome of Portunus trituberculatus and its Hox gene families provides insights of decapod evolution.</title>
        <authorList>
            <person name="Jeong J.-H."/>
            <person name="Song I."/>
            <person name="Kim S."/>
            <person name="Choi T."/>
            <person name="Kim D."/>
            <person name="Ryu S."/>
            <person name="Kim W."/>
        </authorList>
    </citation>
    <scope>NUCLEOTIDE SEQUENCE [LARGE SCALE GENOMIC DNA]</scope>
    <source>
        <tissue evidence="2">Muscle</tissue>
    </source>
</reference>
<protein>
    <submittedName>
        <fullName evidence="2">Uncharacterized protein</fullName>
    </submittedName>
</protein>
<evidence type="ECO:0000256" key="1">
    <source>
        <dbReference type="SAM" id="MobiDB-lite"/>
    </source>
</evidence>
<sequence length="157" mass="16478">MGRAEVTGRGRAGAGGSEGRGQGGHGGSWWPGKVTHSLVKEQYTSWEGGKKCVEGGGREGRTVSLLVGDWRRGGGKPEVVRKLVGFLARVSQPAAAPGTSVRPRPGCSRGKAGREGKEGHLLCQHSTSASPSLPKHSLRAVAGNRNRIWDFEGCRGI</sequence>
<dbReference type="AlphaFoldDB" id="A0A5B7EUC7"/>
<comment type="caution">
    <text evidence="2">The sequence shown here is derived from an EMBL/GenBank/DDBJ whole genome shotgun (WGS) entry which is preliminary data.</text>
</comment>
<evidence type="ECO:0000313" key="3">
    <source>
        <dbReference type="Proteomes" id="UP000324222"/>
    </source>
</evidence>
<proteinExistence type="predicted"/>
<dbReference type="Proteomes" id="UP000324222">
    <property type="component" value="Unassembled WGS sequence"/>
</dbReference>
<dbReference type="EMBL" id="VSRR010003614">
    <property type="protein sequence ID" value="MPC36817.1"/>
    <property type="molecule type" value="Genomic_DNA"/>
</dbReference>
<gene>
    <name evidence="2" type="ORF">E2C01_030285</name>
</gene>
<keyword evidence="3" id="KW-1185">Reference proteome</keyword>
<organism evidence="2 3">
    <name type="scientific">Portunus trituberculatus</name>
    <name type="common">Swimming crab</name>
    <name type="synonym">Neptunus trituberculatus</name>
    <dbReference type="NCBI Taxonomy" id="210409"/>
    <lineage>
        <taxon>Eukaryota</taxon>
        <taxon>Metazoa</taxon>
        <taxon>Ecdysozoa</taxon>
        <taxon>Arthropoda</taxon>
        <taxon>Crustacea</taxon>
        <taxon>Multicrustacea</taxon>
        <taxon>Malacostraca</taxon>
        <taxon>Eumalacostraca</taxon>
        <taxon>Eucarida</taxon>
        <taxon>Decapoda</taxon>
        <taxon>Pleocyemata</taxon>
        <taxon>Brachyura</taxon>
        <taxon>Eubrachyura</taxon>
        <taxon>Portunoidea</taxon>
        <taxon>Portunidae</taxon>
        <taxon>Portuninae</taxon>
        <taxon>Portunus</taxon>
    </lineage>
</organism>
<feature type="region of interest" description="Disordered" evidence="1">
    <location>
        <begin position="1"/>
        <end position="33"/>
    </location>
</feature>
<evidence type="ECO:0000313" key="2">
    <source>
        <dbReference type="EMBL" id="MPC36817.1"/>
    </source>
</evidence>
<name>A0A5B7EUC7_PORTR</name>
<feature type="region of interest" description="Disordered" evidence="1">
    <location>
        <begin position="94"/>
        <end position="118"/>
    </location>
</feature>
<feature type="compositionally biased region" description="Gly residues" evidence="1">
    <location>
        <begin position="10"/>
        <end position="29"/>
    </location>
</feature>